<dbReference type="InterPro" id="IPR003602">
    <property type="entry name" value="Topo_IA_DNA-bd_dom"/>
</dbReference>
<dbReference type="Gene3D" id="1.10.290.10">
    <property type="entry name" value="Topoisomerase I, domain 4"/>
    <property type="match status" value="1"/>
</dbReference>
<dbReference type="NCBIfam" id="TIGR01056">
    <property type="entry name" value="topB"/>
    <property type="match status" value="1"/>
</dbReference>
<dbReference type="InterPro" id="IPR013825">
    <property type="entry name" value="Topo_IA_cen_sub2"/>
</dbReference>
<comment type="caution">
    <text evidence="8">Lacks conserved residue(s) required for the propagation of feature annotation.</text>
</comment>
<dbReference type="OrthoDB" id="9803554at2"/>
<comment type="catalytic activity">
    <reaction evidence="1 8">
        <text>ATP-independent breakage of single-stranded DNA, followed by passage and rejoining.</text>
        <dbReference type="EC" id="5.6.2.1"/>
    </reaction>
</comment>
<evidence type="ECO:0000256" key="1">
    <source>
        <dbReference type="ARBA" id="ARBA00000213"/>
    </source>
</evidence>
<dbReference type="STRING" id="1962263.BS637_11785"/>
<evidence type="ECO:0000256" key="5">
    <source>
        <dbReference type="ARBA" id="ARBA00023029"/>
    </source>
</evidence>
<keyword evidence="6 8" id="KW-0238">DNA-binding</keyword>
<dbReference type="Pfam" id="PF01131">
    <property type="entry name" value="Topoisom_bac"/>
    <property type="match status" value="1"/>
</dbReference>
<feature type="site" description="Interaction with DNA" evidence="8">
    <location>
        <position position="311"/>
    </location>
</feature>
<dbReference type="CDD" id="cd00186">
    <property type="entry name" value="TOP1Ac"/>
    <property type="match status" value="1"/>
</dbReference>
<evidence type="ECO:0000313" key="14">
    <source>
        <dbReference type="Proteomes" id="UP000190256"/>
    </source>
</evidence>
<feature type="region of interest" description="Interaction with DNA" evidence="8">
    <location>
        <begin position="187"/>
        <end position="192"/>
    </location>
</feature>
<dbReference type="InterPro" id="IPR005738">
    <property type="entry name" value="TopoIII"/>
</dbReference>
<evidence type="ECO:0000256" key="4">
    <source>
        <dbReference type="ARBA" id="ARBA00022842"/>
    </source>
</evidence>
<reference evidence="12 14" key="1">
    <citation type="submission" date="2016-12" db="EMBL/GenBank/DDBJ databases">
        <title>Clostridium tepidum sp. nov., a close relative of Clostridium sporogenes and Clostridium botulinum Group I.</title>
        <authorList>
            <person name="Dobritsa A.P."/>
            <person name="Kutumbaka K.K."/>
            <person name="Werner K."/>
            <person name="Wiedmann M."/>
            <person name="Asmus A."/>
            <person name="Samadpour M."/>
        </authorList>
    </citation>
    <scope>NUCLEOTIDE SEQUENCE [LARGE SCALE GENOMIC DNA]</scope>
    <source>
        <strain evidence="12 14">IEH 97212</strain>
    </source>
</reference>
<evidence type="ECO:0000313" key="12">
    <source>
        <dbReference type="EMBL" id="OOO63872.1"/>
    </source>
</evidence>
<dbReference type="GO" id="GO:0006265">
    <property type="term" value="P:DNA topological change"/>
    <property type="evidence" value="ECO:0007669"/>
    <property type="project" value="UniProtKB-UniRule"/>
</dbReference>
<dbReference type="InterPro" id="IPR000380">
    <property type="entry name" value="Topo_IA"/>
</dbReference>
<evidence type="ECO:0000256" key="8">
    <source>
        <dbReference type="HAMAP-Rule" id="MF_00953"/>
    </source>
</evidence>
<dbReference type="InterPro" id="IPR023405">
    <property type="entry name" value="Topo_IA_core_domain"/>
</dbReference>
<dbReference type="InterPro" id="IPR023406">
    <property type="entry name" value="Topo_IA_AS"/>
</dbReference>
<dbReference type="PANTHER" id="PTHR11390:SF21">
    <property type="entry name" value="DNA TOPOISOMERASE 3-ALPHA"/>
    <property type="match status" value="1"/>
</dbReference>
<dbReference type="PROSITE" id="PS50880">
    <property type="entry name" value="TOPRIM"/>
    <property type="match status" value="1"/>
</dbReference>
<feature type="site" description="Interaction with DNA" evidence="8">
    <location>
        <position position="168"/>
    </location>
</feature>
<dbReference type="RefSeq" id="WP_078025010.1">
    <property type="nucleotide sequence ID" value="NZ_JADPGM010000005.1"/>
</dbReference>
<dbReference type="NCBIfam" id="NF005829">
    <property type="entry name" value="PRK07726.1"/>
    <property type="match status" value="1"/>
</dbReference>
<dbReference type="InterPro" id="IPR034144">
    <property type="entry name" value="TOPRIM_TopoIII"/>
</dbReference>
<evidence type="ECO:0000256" key="3">
    <source>
        <dbReference type="ARBA" id="ARBA00022723"/>
    </source>
</evidence>
<dbReference type="CDD" id="cd03362">
    <property type="entry name" value="TOPRIM_TopoIA_TopoIII"/>
    <property type="match status" value="1"/>
</dbReference>
<dbReference type="Pfam" id="PF01751">
    <property type="entry name" value="Toprim"/>
    <property type="match status" value="1"/>
</dbReference>
<dbReference type="SUPFAM" id="SSF56712">
    <property type="entry name" value="Prokaryotic type I DNA topoisomerase"/>
    <property type="match status" value="1"/>
</dbReference>
<comment type="function">
    <text evidence="8">Releases the supercoiling and torsional tension of DNA, which is introduced during the DNA replication and transcription, by transiently cleaving and rejoining one strand of the DNA duplex. Introduces a single-strand break via transesterification at a target site in duplex DNA. The scissile phosphodiester is attacked by the catalytic tyrosine of the enzyme, resulting in the formation of a DNA-(5'-phosphotyrosyl)-enzyme intermediate and the expulsion of a 3'-OH DNA strand. The free DNA strand then undergoes passage around the unbroken strand, thus removing DNA supercoils. Finally, in the religation step, the DNA 3'-OH attacks the covalent intermediate to expel the active-site tyrosine and restore the DNA phosphodiester backbone.</text>
</comment>
<gene>
    <name evidence="8" type="primary">topB</name>
    <name evidence="11" type="ORF">BS637_11785</name>
    <name evidence="12" type="ORF">BS638_13110</name>
</gene>
<keyword evidence="7 8" id="KW-0413">Isomerase</keyword>
<accession>A0A1S9I111</accession>
<dbReference type="Gene3D" id="2.70.20.10">
    <property type="entry name" value="Topoisomerase I, domain 3"/>
    <property type="match status" value="1"/>
</dbReference>
<keyword evidence="5 8" id="KW-0799">Topoisomerase</keyword>
<name>A0A1S9I111_9CLOT</name>
<dbReference type="GO" id="GO:0000287">
    <property type="term" value="F:magnesium ion binding"/>
    <property type="evidence" value="ECO:0007669"/>
    <property type="project" value="UniProtKB-UniRule"/>
</dbReference>
<keyword evidence="4 8" id="KW-0460">Magnesium</keyword>
<comment type="cofactor">
    <cofactor evidence="8">
        <name>Mg(2+)</name>
        <dbReference type="ChEBI" id="CHEBI:18420"/>
    </cofactor>
</comment>
<dbReference type="AlphaFoldDB" id="A0A1S9I111"/>
<dbReference type="PRINTS" id="PR00417">
    <property type="entry name" value="PRTPISMRASEI"/>
</dbReference>
<dbReference type="EMBL" id="MRAE01000054">
    <property type="protein sequence ID" value="OOO63872.1"/>
    <property type="molecule type" value="Genomic_DNA"/>
</dbReference>
<dbReference type="EC" id="5.6.2.1" evidence="8"/>
<dbReference type="GO" id="GO:0003677">
    <property type="term" value="F:DNA binding"/>
    <property type="evidence" value="ECO:0007669"/>
    <property type="project" value="UniProtKB-KW"/>
</dbReference>
<dbReference type="PROSITE" id="PS52039">
    <property type="entry name" value="TOPO_IA_2"/>
    <property type="match status" value="1"/>
</dbReference>
<dbReference type="GO" id="GO:0003917">
    <property type="term" value="F:DNA topoisomerase type I (single strand cut, ATP-independent) activity"/>
    <property type="evidence" value="ECO:0007669"/>
    <property type="project" value="UniProtKB-UniRule"/>
</dbReference>
<feature type="binding site" evidence="8">
    <location>
        <position position="9"/>
    </location>
    <ligand>
        <name>Mg(2+)</name>
        <dbReference type="ChEBI" id="CHEBI:18420"/>
        <note>catalytic</note>
    </ligand>
</feature>
<dbReference type="InterPro" id="IPR003601">
    <property type="entry name" value="Topo_IA_2"/>
</dbReference>
<evidence type="ECO:0000256" key="6">
    <source>
        <dbReference type="ARBA" id="ARBA00023125"/>
    </source>
</evidence>
<feature type="binding site" evidence="8">
    <location>
        <position position="105"/>
    </location>
    <ligand>
        <name>Mg(2+)</name>
        <dbReference type="ChEBI" id="CHEBI:18420"/>
        <note>catalytic</note>
    </ligand>
</feature>
<evidence type="ECO:0000313" key="13">
    <source>
        <dbReference type="Proteomes" id="UP000190206"/>
    </source>
</evidence>
<dbReference type="Gene3D" id="1.10.460.10">
    <property type="entry name" value="Topoisomerase I, domain 2"/>
    <property type="match status" value="1"/>
</dbReference>
<evidence type="ECO:0000256" key="2">
    <source>
        <dbReference type="ARBA" id="ARBA00009446"/>
    </source>
</evidence>
<feature type="domain" description="Topo IA-type catalytic" evidence="10">
    <location>
        <begin position="153"/>
        <end position="596"/>
    </location>
</feature>
<dbReference type="SMART" id="SM00437">
    <property type="entry name" value="TOP1Ac"/>
    <property type="match status" value="1"/>
</dbReference>
<protein>
    <recommendedName>
        <fullName evidence="8">DNA topoisomerase 3</fullName>
        <ecNumber evidence="8">5.6.2.1</ecNumber>
    </recommendedName>
    <alternativeName>
        <fullName evidence="8">DNA topoisomerase III</fullName>
    </alternativeName>
</protein>
<feature type="site" description="Interaction with DNA" evidence="8">
    <location>
        <position position="176"/>
    </location>
</feature>
<evidence type="ECO:0000259" key="10">
    <source>
        <dbReference type="PROSITE" id="PS52039"/>
    </source>
</evidence>
<comment type="caution">
    <text evidence="12">The sequence shown here is derived from an EMBL/GenBank/DDBJ whole genome shotgun (WGS) entry which is preliminary data.</text>
</comment>
<dbReference type="InterPro" id="IPR006171">
    <property type="entry name" value="TOPRIM_dom"/>
</dbReference>
<feature type="active site" description="O-(5'-phospho-DNA)-tyrosine intermediate" evidence="8">
    <location>
        <position position="309"/>
    </location>
</feature>
<dbReference type="Gene3D" id="3.40.50.140">
    <property type="match status" value="1"/>
</dbReference>
<keyword evidence="3 8" id="KW-0479">Metal-binding</keyword>
<dbReference type="Proteomes" id="UP000190206">
    <property type="component" value="Unassembled WGS sequence"/>
</dbReference>
<sequence length="731" mass="83781">MGKILVLAEKPSVGRDLAKVLKCNKKGNGYLEGNKYIVTWALGHLITLSDPESYDKKYKKWSMDTLPMLPKRMKTTVIKKTSKHFNEVRKVIRRKDIEELVIATDAGREGELVARWIIDKIGFKKPIKRLWISSQTDKAILDGFKNLKPGKDYENLYHSAVCRAEADWIVGLNVTRALTCRYNAQLSAGRVQTPTLAMIVQREKDIKNFKPRDYFTIEGKANGFTVYWENKKGGFNTFNEEVAKKVISKVKDKDGKITEVIESNKKKYSPALYDLTELQRDANRIFGYSAKQTLSIMQRLYENHKILTYPRTDSRYISRDVVGTLKDRLKVISIGSYSKFTNEILKGNIKAHKGFVDDSKVSDHHAIIPTEEKPRLGSLSSEERNIYDLVIKRFLSVMLPPFEYIQTTIKVDVMGEKFIARGKVIKSKGWKAIYDREEFDDRDNNSDNDDIKDQTLPKVNKEDSIKFSSFKINKGETKPPARFNEGTLLSAMENPQKYISIDKKNSKTLGETGGLGTVATRADIIEKLYNTFYIEKKGKEIIPTSKGKQVIDLVPKDLKSPLLTAKWERELDSMSKGKLKGEIFINKMKSYATELVEDIKNSKNKFVHDNLTGKKCPKCGKYMLEVKVKNGIINVCQDRECAYRENVSKFTNIRCPECHVKLELRGEGQGQIYVCTKCSFREKLSSFNKKYRNNKEKLNKKEVVKYMKKIQKENDEPINSALADALSKLNL</sequence>
<feature type="site" description="Interaction with DNA" evidence="8">
    <location>
        <position position="61"/>
    </location>
</feature>
<dbReference type="InterPro" id="IPR013497">
    <property type="entry name" value="Topo_IA_cen"/>
</dbReference>
<dbReference type="Proteomes" id="UP000190256">
    <property type="component" value="Unassembled WGS sequence"/>
</dbReference>
<organism evidence="12 14">
    <name type="scientific">Clostridium tepidum</name>
    <dbReference type="NCBI Taxonomy" id="1962263"/>
    <lineage>
        <taxon>Bacteria</taxon>
        <taxon>Bacillati</taxon>
        <taxon>Bacillota</taxon>
        <taxon>Clostridia</taxon>
        <taxon>Eubacteriales</taxon>
        <taxon>Clostridiaceae</taxon>
        <taxon>Clostridium</taxon>
    </lineage>
</organism>
<feature type="domain" description="Toprim" evidence="9">
    <location>
        <begin position="3"/>
        <end position="136"/>
    </location>
</feature>
<dbReference type="InterPro" id="IPR013826">
    <property type="entry name" value="Topo_IA_cen_sub3"/>
</dbReference>
<dbReference type="GO" id="GO:0006281">
    <property type="term" value="P:DNA repair"/>
    <property type="evidence" value="ECO:0007669"/>
    <property type="project" value="TreeGrafter"/>
</dbReference>
<evidence type="ECO:0000313" key="11">
    <source>
        <dbReference type="EMBL" id="OOO61454.1"/>
    </source>
</evidence>
<dbReference type="GO" id="GO:0043597">
    <property type="term" value="C:cytoplasmic replication fork"/>
    <property type="evidence" value="ECO:0007669"/>
    <property type="project" value="TreeGrafter"/>
</dbReference>
<dbReference type="EMBL" id="MRAD01000013">
    <property type="protein sequence ID" value="OOO61454.1"/>
    <property type="molecule type" value="Genomic_DNA"/>
</dbReference>
<dbReference type="SMART" id="SM00493">
    <property type="entry name" value="TOPRIM"/>
    <property type="match status" value="1"/>
</dbReference>
<dbReference type="InterPro" id="IPR013824">
    <property type="entry name" value="Topo_IA_cen_sub1"/>
</dbReference>
<proteinExistence type="inferred from homology"/>
<dbReference type="PANTHER" id="PTHR11390">
    <property type="entry name" value="PROKARYOTIC DNA TOPOISOMERASE"/>
    <property type="match status" value="1"/>
</dbReference>
<keyword evidence="13" id="KW-1185">Reference proteome</keyword>
<dbReference type="HAMAP" id="MF_00953">
    <property type="entry name" value="Topoisom_3_prok"/>
    <property type="match status" value="1"/>
</dbReference>
<reference evidence="11 13" key="2">
    <citation type="submission" date="2016-12" db="EMBL/GenBank/DDBJ databases">
        <title>Clostridium tepidum sp. nov., a close relative of Clostridium sporogenes and Clostridium botulinum Group I.</title>
        <authorList>
            <person name="Dobritsa A.P."/>
            <person name="Kutumbaka K."/>
            <person name="Werner K."/>
            <person name="Samadpour M."/>
        </authorList>
    </citation>
    <scope>NUCLEOTIDE SEQUENCE [LARGE SCALE GENOMIC DNA]</scope>
    <source>
        <strain evidence="11 13">PE</strain>
    </source>
</reference>
<dbReference type="PROSITE" id="PS00396">
    <property type="entry name" value="TOPO_IA_1"/>
    <property type="match status" value="1"/>
</dbReference>
<dbReference type="SMART" id="SM00436">
    <property type="entry name" value="TOP1Bc"/>
    <property type="match status" value="1"/>
</dbReference>
<dbReference type="GO" id="GO:0006310">
    <property type="term" value="P:DNA recombination"/>
    <property type="evidence" value="ECO:0007669"/>
    <property type="project" value="TreeGrafter"/>
</dbReference>
<comment type="similarity">
    <text evidence="2 8">Belongs to the type IA topoisomerase family.</text>
</comment>
<evidence type="ECO:0000256" key="7">
    <source>
        <dbReference type="ARBA" id="ARBA00023235"/>
    </source>
</evidence>
<evidence type="ECO:0000259" key="9">
    <source>
        <dbReference type="PROSITE" id="PS50880"/>
    </source>
</evidence>